<dbReference type="EMBL" id="CP054698">
    <property type="protein sequence ID" value="QMS86873.1"/>
    <property type="molecule type" value="Genomic_DNA"/>
</dbReference>
<evidence type="ECO:0000313" key="1">
    <source>
        <dbReference type="EMBL" id="QMS86873.1"/>
    </source>
</evidence>
<evidence type="ECO:0000313" key="2">
    <source>
        <dbReference type="Proteomes" id="UP000514713"/>
    </source>
</evidence>
<dbReference type="KEGG" id="ned:HUN01_04540"/>
<name>A0A7D7L8M1_9NOSO</name>
<proteinExistence type="predicted"/>
<sequence length="67" mass="7312">MMPDCAIAVATVSTIMILASTTQLNRGKSVATSRRVCRLPSGNFQRKIEVRIKAMKPMAIGLNDYAN</sequence>
<keyword evidence="2" id="KW-1185">Reference proteome</keyword>
<dbReference type="AlphaFoldDB" id="A0A7D7L8M1"/>
<dbReference type="Proteomes" id="UP000514713">
    <property type="component" value="Chromosome"/>
</dbReference>
<gene>
    <name evidence="1" type="ORF">HUN01_04540</name>
</gene>
<accession>A0A7D7L8M1</accession>
<reference evidence="2" key="1">
    <citation type="submission" date="2020-06" db="EMBL/GenBank/DDBJ databases">
        <title>Nostoc edaphicum CCNP1411 genome.</title>
        <authorList>
            <person name="Fidor A."/>
            <person name="Grabski M."/>
            <person name="Gawor J."/>
            <person name="Gromadka R."/>
            <person name="Wegrzyn G."/>
            <person name="Mazur-Marzec H."/>
        </authorList>
    </citation>
    <scope>NUCLEOTIDE SEQUENCE [LARGE SCALE GENOMIC DNA]</scope>
    <source>
        <strain evidence="2">CCNP1411</strain>
    </source>
</reference>
<organism evidence="1 2">
    <name type="scientific">Nostoc edaphicum CCNP1411</name>
    <dbReference type="NCBI Taxonomy" id="1472755"/>
    <lineage>
        <taxon>Bacteria</taxon>
        <taxon>Bacillati</taxon>
        <taxon>Cyanobacteriota</taxon>
        <taxon>Cyanophyceae</taxon>
        <taxon>Nostocales</taxon>
        <taxon>Nostocaceae</taxon>
        <taxon>Nostoc</taxon>
    </lineage>
</organism>
<dbReference type="RefSeq" id="WP_181930275.1">
    <property type="nucleotide sequence ID" value="NZ_CP054698.1"/>
</dbReference>
<protein>
    <submittedName>
        <fullName evidence="1">Uncharacterized protein</fullName>
    </submittedName>
</protein>